<protein>
    <recommendedName>
        <fullName evidence="2">aminomethyltransferase</fullName>
        <ecNumber evidence="2">2.1.2.10</ecNumber>
    </recommendedName>
    <alternativeName>
        <fullName evidence="5">Glycine cleavage system T protein</fullName>
    </alternativeName>
</protein>
<dbReference type="Gene3D" id="3.30.1360.120">
    <property type="entry name" value="Probable tRNA modification gtpase trme, domain 1"/>
    <property type="match status" value="1"/>
</dbReference>
<organism evidence="9 10">
    <name type="scientific">Candidatus Methylacidiphilum infernorum</name>
    <dbReference type="NCBI Taxonomy" id="511746"/>
    <lineage>
        <taxon>Bacteria</taxon>
        <taxon>Pseudomonadati</taxon>
        <taxon>Verrucomicrobiota</taxon>
        <taxon>Methylacidiphilae</taxon>
        <taxon>Methylacidiphilales</taxon>
        <taxon>Methylacidiphilaceae</taxon>
        <taxon>Methylacidiphilum (ex Ratnadevi et al. 2023)</taxon>
    </lineage>
</organism>
<sequence length="379" mass="42211">MRYNGIVSSSTPPVPLVTFLYKHHIELGAHMGIFAGWWMPIYYHSALGEHRAVRENAGLFDLCHMGQFFVEGPKATEWLNGIVTNDLSVLKDGQSQYNLLLTEEGGIIDDLLLYRISSTAYLLVVNANAAEKDHRLLRLLLPPEGVSLIDNRQKWGCIAIQGPQSWSILQRVFSIDPLPKHTLRKIIFEKQFLYIASTGYTGEPGAELFFPGSIASALWNRLLEEGKKNDALPCGLASRNILRLEASLPLNGTDLREDKNPWEAGLSKAVCLSKPSLFPGKTALLRLKDTFQDLLVSFVAVHESCPQPKTGSPIFFGGEKKGEVTSGVWSPSLGRMIGMGYILKSHAREGTPIEIEIRGKYHPFQVQKKPLYSKRSPRS</sequence>
<dbReference type="PANTHER" id="PTHR43757:SF2">
    <property type="entry name" value="AMINOMETHYLTRANSFERASE, MITOCHONDRIAL"/>
    <property type="match status" value="1"/>
</dbReference>
<dbReference type="PANTHER" id="PTHR43757">
    <property type="entry name" value="AMINOMETHYLTRANSFERASE"/>
    <property type="match status" value="1"/>
</dbReference>
<evidence type="ECO:0000256" key="3">
    <source>
        <dbReference type="ARBA" id="ARBA00022576"/>
    </source>
</evidence>
<evidence type="ECO:0000259" key="8">
    <source>
        <dbReference type="Pfam" id="PF08669"/>
    </source>
</evidence>
<dbReference type="NCBIfam" id="TIGR00528">
    <property type="entry name" value="gcvT"/>
    <property type="match status" value="1"/>
</dbReference>
<keyword evidence="3" id="KW-0032">Aminotransferase</keyword>
<accession>A0ABX7PY97</accession>
<proteinExistence type="inferred from homology"/>
<gene>
    <name evidence="9" type="primary">gcvT</name>
    <name evidence="9" type="ORF">EM20IM_04370</name>
</gene>
<dbReference type="InterPro" id="IPR006222">
    <property type="entry name" value="GCVT_N"/>
</dbReference>
<dbReference type="Proteomes" id="UP000663088">
    <property type="component" value="Chromosome"/>
</dbReference>
<comment type="similarity">
    <text evidence="1">Belongs to the GcvT family.</text>
</comment>
<dbReference type="Pfam" id="PF08669">
    <property type="entry name" value="GCV_T_C"/>
    <property type="match status" value="1"/>
</dbReference>
<dbReference type="InterPro" id="IPR029043">
    <property type="entry name" value="GcvT/YgfZ_C"/>
</dbReference>
<feature type="domain" description="Aminomethyltransferase C-terminal" evidence="8">
    <location>
        <begin position="295"/>
        <end position="372"/>
    </location>
</feature>
<dbReference type="SUPFAM" id="SSF101790">
    <property type="entry name" value="Aminomethyltransferase beta-barrel domain"/>
    <property type="match status" value="1"/>
</dbReference>
<dbReference type="Pfam" id="PF01571">
    <property type="entry name" value="GCV_T"/>
    <property type="match status" value="1"/>
</dbReference>
<evidence type="ECO:0000313" key="9">
    <source>
        <dbReference type="EMBL" id="QSR87564.1"/>
    </source>
</evidence>
<dbReference type="EC" id="2.1.2.10" evidence="2"/>
<evidence type="ECO:0000256" key="1">
    <source>
        <dbReference type="ARBA" id="ARBA00008609"/>
    </source>
</evidence>
<comment type="catalytic activity">
    <reaction evidence="6">
        <text>N(6)-[(R)-S(8)-aminomethyldihydrolipoyl]-L-lysyl-[protein] + (6S)-5,6,7,8-tetrahydrofolate = N(6)-[(R)-dihydrolipoyl]-L-lysyl-[protein] + (6R)-5,10-methylene-5,6,7,8-tetrahydrofolate + NH4(+)</text>
        <dbReference type="Rhea" id="RHEA:16945"/>
        <dbReference type="Rhea" id="RHEA-COMP:10475"/>
        <dbReference type="Rhea" id="RHEA-COMP:10492"/>
        <dbReference type="ChEBI" id="CHEBI:15636"/>
        <dbReference type="ChEBI" id="CHEBI:28938"/>
        <dbReference type="ChEBI" id="CHEBI:57453"/>
        <dbReference type="ChEBI" id="CHEBI:83100"/>
        <dbReference type="ChEBI" id="CHEBI:83143"/>
        <dbReference type="EC" id="2.1.2.10"/>
    </reaction>
</comment>
<dbReference type="InterPro" id="IPR027266">
    <property type="entry name" value="TrmE/GcvT-like"/>
</dbReference>
<evidence type="ECO:0000259" key="7">
    <source>
        <dbReference type="Pfam" id="PF01571"/>
    </source>
</evidence>
<evidence type="ECO:0000256" key="6">
    <source>
        <dbReference type="ARBA" id="ARBA00047665"/>
    </source>
</evidence>
<evidence type="ECO:0000256" key="5">
    <source>
        <dbReference type="ARBA" id="ARBA00031395"/>
    </source>
</evidence>
<name>A0ABX7PY97_9BACT</name>
<keyword evidence="4 9" id="KW-0808">Transferase</keyword>
<reference evidence="9 10" key="1">
    <citation type="submission" date="2020-12" db="EMBL/GenBank/DDBJ databases">
        <authorList>
            <person name="Awala S.I."/>
            <person name="Gwak J.-H."/>
            <person name="Kim S.-J."/>
            <person name="Rhee S.-K."/>
        </authorList>
    </citation>
    <scope>NUCLEOTIDE SEQUENCE [LARGE SCALE GENOMIC DNA]</scope>
    <source>
        <strain evidence="9 10">IT5</strain>
    </source>
</reference>
<dbReference type="PIRSF" id="PIRSF006487">
    <property type="entry name" value="GcvT"/>
    <property type="match status" value="1"/>
</dbReference>
<keyword evidence="10" id="KW-1185">Reference proteome</keyword>
<evidence type="ECO:0000256" key="4">
    <source>
        <dbReference type="ARBA" id="ARBA00022679"/>
    </source>
</evidence>
<dbReference type="SUPFAM" id="SSF103025">
    <property type="entry name" value="Folate-binding domain"/>
    <property type="match status" value="1"/>
</dbReference>
<dbReference type="InterPro" id="IPR006223">
    <property type="entry name" value="GcvT"/>
</dbReference>
<dbReference type="GO" id="GO:0004047">
    <property type="term" value="F:aminomethyltransferase activity"/>
    <property type="evidence" value="ECO:0007669"/>
    <property type="project" value="UniProtKB-EC"/>
</dbReference>
<dbReference type="InterPro" id="IPR028896">
    <property type="entry name" value="GcvT/YgfZ/DmdA"/>
</dbReference>
<dbReference type="NCBIfam" id="NF001567">
    <property type="entry name" value="PRK00389.1"/>
    <property type="match status" value="1"/>
</dbReference>
<evidence type="ECO:0000313" key="10">
    <source>
        <dbReference type="Proteomes" id="UP000663088"/>
    </source>
</evidence>
<dbReference type="InterPro" id="IPR013977">
    <property type="entry name" value="GcvT_C"/>
</dbReference>
<evidence type="ECO:0000256" key="2">
    <source>
        <dbReference type="ARBA" id="ARBA00012616"/>
    </source>
</evidence>
<dbReference type="EMBL" id="CP065956">
    <property type="protein sequence ID" value="QSR87564.1"/>
    <property type="molecule type" value="Genomic_DNA"/>
</dbReference>
<feature type="domain" description="GCVT N-terminal" evidence="7">
    <location>
        <begin position="20"/>
        <end position="274"/>
    </location>
</feature>